<name>A0A1Z5TU19_HORWE</name>
<dbReference type="Proteomes" id="UP000194280">
    <property type="component" value="Unassembled WGS sequence"/>
</dbReference>
<evidence type="ECO:0000313" key="2">
    <source>
        <dbReference type="EMBL" id="OTA39515.1"/>
    </source>
</evidence>
<feature type="transmembrane region" description="Helical" evidence="1">
    <location>
        <begin position="79"/>
        <end position="96"/>
    </location>
</feature>
<comment type="caution">
    <text evidence="2">The sequence shown here is derived from an EMBL/GenBank/DDBJ whole genome shotgun (WGS) entry which is preliminary data.</text>
</comment>
<keyword evidence="1" id="KW-0472">Membrane</keyword>
<dbReference type="STRING" id="1157616.A0A1Z5TU19"/>
<organism evidence="2 3">
    <name type="scientific">Hortaea werneckii EXF-2000</name>
    <dbReference type="NCBI Taxonomy" id="1157616"/>
    <lineage>
        <taxon>Eukaryota</taxon>
        <taxon>Fungi</taxon>
        <taxon>Dikarya</taxon>
        <taxon>Ascomycota</taxon>
        <taxon>Pezizomycotina</taxon>
        <taxon>Dothideomycetes</taxon>
        <taxon>Dothideomycetidae</taxon>
        <taxon>Mycosphaerellales</taxon>
        <taxon>Teratosphaeriaceae</taxon>
        <taxon>Hortaea</taxon>
    </lineage>
</organism>
<gene>
    <name evidence="2" type="ORF">BTJ68_00507</name>
</gene>
<keyword evidence="1" id="KW-1133">Transmembrane helix</keyword>
<proteinExistence type="predicted"/>
<keyword evidence="1" id="KW-0812">Transmembrane</keyword>
<dbReference type="OrthoDB" id="3875620at2759"/>
<evidence type="ECO:0000256" key="1">
    <source>
        <dbReference type="SAM" id="Phobius"/>
    </source>
</evidence>
<dbReference type="InParanoid" id="A0A1Z5TU19"/>
<reference evidence="2 3" key="1">
    <citation type="submission" date="2017-01" db="EMBL/GenBank/DDBJ databases">
        <title>The recent genome duplication of the halophilic yeast Hortaea werneckii: insights from long-read sequencing.</title>
        <authorList>
            <person name="Sinha S."/>
            <person name="Flibotte S."/>
            <person name="Neira M."/>
            <person name="Lenassi M."/>
            <person name="Gostincar C."/>
            <person name="Stajich J.E."/>
            <person name="Nislow C.E."/>
        </authorList>
    </citation>
    <scope>NUCLEOTIDE SEQUENCE [LARGE SCALE GENOMIC DNA]</scope>
    <source>
        <strain evidence="2 3">EXF-2000</strain>
    </source>
</reference>
<keyword evidence="3" id="KW-1185">Reference proteome</keyword>
<accession>A0A1Z5TU19</accession>
<dbReference type="VEuPathDB" id="FungiDB:BTJ68_00507"/>
<feature type="transmembrane region" description="Helical" evidence="1">
    <location>
        <begin position="46"/>
        <end position="67"/>
    </location>
</feature>
<sequence>MIHCHATATTTRRFWRVEDKHDTGENSGLEGIMGVNNTHSSRSLPIAVAILALLYNLVFVTVCAYLPKDPLYLGQSISFYAWAGAALSVIGIVGIAKRNSTLVLSFAHYLLLDTFVSTCCRLFILQIFSDEFSDQDICSGAYTYPWKPDTLRNEVVKSTQWHPQQQKPQSHIRRCQVAMDAAQVILVGFLLASTAAQCMLAIGMRRFGKELERATALSSNESQKGSSEKALFIEKV</sequence>
<dbReference type="EMBL" id="MUNK01000003">
    <property type="protein sequence ID" value="OTA39515.1"/>
    <property type="molecule type" value="Genomic_DNA"/>
</dbReference>
<dbReference type="AlphaFoldDB" id="A0A1Z5TU19"/>
<protein>
    <submittedName>
        <fullName evidence="2">Uncharacterized protein</fullName>
    </submittedName>
</protein>
<feature type="transmembrane region" description="Helical" evidence="1">
    <location>
        <begin position="181"/>
        <end position="203"/>
    </location>
</feature>
<feature type="transmembrane region" description="Helical" evidence="1">
    <location>
        <begin position="103"/>
        <end position="124"/>
    </location>
</feature>
<evidence type="ECO:0000313" key="3">
    <source>
        <dbReference type="Proteomes" id="UP000194280"/>
    </source>
</evidence>